<comment type="caution">
    <text evidence="2">The sequence shown here is derived from an EMBL/GenBank/DDBJ whole genome shotgun (WGS) entry which is preliminary data.</text>
</comment>
<organism evidence="2 3">
    <name type="scientific">Desmophyllum pertusum</name>
    <dbReference type="NCBI Taxonomy" id="174260"/>
    <lineage>
        <taxon>Eukaryota</taxon>
        <taxon>Metazoa</taxon>
        <taxon>Cnidaria</taxon>
        <taxon>Anthozoa</taxon>
        <taxon>Hexacorallia</taxon>
        <taxon>Scleractinia</taxon>
        <taxon>Caryophylliina</taxon>
        <taxon>Caryophylliidae</taxon>
        <taxon>Desmophyllum</taxon>
    </lineage>
</organism>
<evidence type="ECO:0000313" key="2">
    <source>
        <dbReference type="EMBL" id="KAJ7351670.1"/>
    </source>
</evidence>
<gene>
    <name evidence="2" type="primary">MAST4_1</name>
    <name evidence="2" type="ORF">OS493_036084</name>
</gene>
<evidence type="ECO:0000256" key="1">
    <source>
        <dbReference type="SAM" id="MobiDB-lite"/>
    </source>
</evidence>
<name>A0A9W9YJP6_9CNID</name>
<proteinExistence type="predicted"/>
<feature type="compositionally biased region" description="Polar residues" evidence="1">
    <location>
        <begin position="10"/>
        <end position="20"/>
    </location>
</feature>
<reference evidence="2" key="1">
    <citation type="submission" date="2023-01" db="EMBL/GenBank/DDBJ databases">
        <title>Genome assembly of the deep-sea coral Lophelia pertusa.</title>
        <authorList>
            <person name="Herrera S."/>
            <person name="Cordes E."/>
        </authorList>
    </citation>
    <scope>NUCLEOTIDE SEQUENCE</scope>
    <source>
        <strain evidence="2">USNM1676648</strain>
        <tissue evidence="2">Polyp</tissue>
    </source>
</reference>
<dbReference type="Proteomes" id="UP001163046">
    <property type="component" value="Unassembled WGS sequence"/>
</dbReference>
<sequence>MDLPDGSPTVCRTESEGSTTSDDRESTIRAFLEKESLGHLTALFPEDVSLSYFQALTDDDLEHDYNVKDDKERELLMHSISKLRREEFSADESDSELDNSAELSEVFSSLPRGFKFNRSRFSDEFNGDGRAKRERGRASVFHRQGLMRVLICYA</sequence>
<keyword evidence="2" id="KW-0808">Transferase</keyword>
<accession>A0A9W9YJP6</accession>
<feature type="region of interest" description="Disordered" evidence="1">
    <location>
        <begin position="1"/>
        <end position="26"/>
    </location>
</feature>
<dbReference type="AlphaFoldDB" id="A0A9W9YJP6"/>
<dbReference type="OrthoDB" id="10428672at2759"/>
<protein>
    <submittedName>
        <fullName evidence="2">Microtubule-associated serine/threonine-protein kinase 4</fullName>
        <ecNumber evidence="2">2.7.11.1</ecNumber>
    </submittedName>
</protein>
<evidence type="ECO:0000313" key="3">
    <source>
        <dbReference type="Proteomes" id="UP001163046"/>
    </source>
</evidence>
<dbReference type="EMBL" id="MU827359">
    <property type="protein sequence ID" value="KAJ7351670.1"/>
    <property type="molecule type" value="Genomic_DNA"/>
</dbReference>
<dbReference type="GO" id="GO:0004674">
    <property type="term" value="F:protein serine/threonine kinase activity"/>
    <property type="evidence" value="ECO:0007669"/>
    <property type="project" value="UniProtKB-EC"/>
</dbReference>
<keyword evidence="2" id="KW-0418">Kinase</keyword>
<dbReference type="EC" id="2.7.11.1" evidence="2"/>
<keyword evidence="3" id="KW-1185">Reference proteome</keyword>